<dbReference type="PANTHER" id="PTHR21310:SF42">
    <property type="entry name" value="BIFUNCTIONAL AAC_APH"/>
    <property type="match status" value="1"/>
</dbReference>
<feature type="domain" description="Aminoglycoside phosphotransferase" evidence="1">
    <location>
        <begin position="32"/>
        <end position="262"/>
    </location>
</feature>
<gene>
    <name evidence="2" type="ORF">J2S17_005376</name>
</gene>
<reference evidence="2 3" key="1">
    <citation type="submission" date="2023-07" db="EMBL/GenBank/DDBJ databases">
        <title>Genomic Encyclopedia of Type Strains, Phase IV (KMG-IV): sequencing the most valuable type-strain genomes for metagenomic binning, comparative biology and taxonomic classification.</title>
        <authorList>
            <person name="Goeker M."/>
        </authorList>
    </citation>
    <scope>NUCLEOTIDE SEQUENCE [LARGE SCALE GENOMIC DNA]</scope>
    <source>
        <strain evidence="2 3">DSM 23494</strain>
    </source>
</reference>
<protein>
    <submittedName>
        <fullName evidence="2">Aminoglycoside phosphotransferase (APT) family kinase protein</fullName>
    </submittedName>
</protein>
<dbReference type="SUPFAM" id="SSF56112">
    <property type="entry name" value="Protein kinase-like (PK-like)"/>
    <property type="match status" value="1"/>
</dbReference>
<comment type="caution">
    <text evidence="2">The sequence shown here is derived from an EMBL/GenBank/DDBJ whole genome shotgun (WGS) entry which is preliminary data.</text>
</comment>
<accession>A0ABU0AQ89</accession>
<dbReference type="RefSeq" id="WP_307479573.1">
    <property type="nucleotide sequence ID" value="NZ_JAUSUB010000040.1"/>
</dbReference>
<dbReference type="InterPro" id="IPR011009">
    <property type="entry name" value="Kinase-like_dom_sf"/>
</dbReference>
<dbReference type="Gene3D" id="3.90.1200.10">
    <property type="match status" value="1"/>
</dbReference>
<evidence type="ECO:0000259" key="1">
    <source>
        <dbReference type="Pfam" id="PF01636"/>
    </source>
</evidence>
<dbReference type="Proteomes" id="UP001238088">
    <property type="component" value="Unassembled WGS sequence"/>
</dbReference>
<dbReference type="EMBL" id="JAUSUB010000040">
    <property type="protein sequence ID" value="MDQ0273444.1"/>
    <property type="molecule type" value="Genomic_DNA"/>
</dbReference>
<keyword evidence="3" id="KW-1185">Reference proteome</keyword>
<dbReference type="InterPro" id="IPR051678">
    <property type="entry name" value="AGP_Transferase"/>
</dbReference>
<dbReference type="GO" id="GO:0016301">
    <property type="term" value="F:kinase activity"/>
    <property type="evidence" value="ECO:0007669"/>
    <property type="project" value="UniProtKB-KW"/>
</dbReference>
<keyword evidence="2" id="KW-0418">Kinase</keyword>
<name>A0ABU0AQ89_9BACI</name>
<organism evidence="2 3">
    <name type="scientific">Cytobacillus purgationiresistens</name>
    <dbReference type="NCBI Taxonomy" id="863449"/>
    <lineage>
        <taxon>Bacteria</taxon>
        <taxon>Bacillati</taxon>
        <taxon>Bacillota</taxon>
        <taxon>Bacilli</taxon>
        <taxon>Bacillales</taxon>
        <taxon>Bacillaceae</taxon>
        <taxon>Cytobacillus</taxon>
    </lineage>
</organism>
<dbReference type="InterPro" id="IPR002575">
    <property type="entry name" value="Aminoglycoside_PTrfase"/>
</dbReference>
<dbReference type="Pfam" id="PF01636">
    <property type="entry name" value="APH"/>
    <property type="match status" value="1"/>
</dbReference>
<keyword evidence="2" id="KW-0808">Transferase</keyword>
<sequence>MSNQWNSEFEISTNLAQALIEEQFPSLSPAKVEYIASGWDNAVFRVNHVYMFRFPRRKVAVPLIETENHVLPKVALSLEGEVPISTPIFLGKQSEQFPYPFSGYHAIEGRTAAEQNVTKEQRIDIAKPMASFLKKLHAIPNSRLQDWGVGQDTIARLDLQTRGPKLEKELTMLEKNGMIKDAAPYLQMIDEARAAQETQQTFVHGDLYFRNFLVGEHGGLAGIIDWGDLHIGNPAVDLAIAFSFFPLEGRKIFFENYGAVDEDTLYLARFRALYVMSYLVFYGMDIEDQQITDEALVSMEHILENE</sequence>
<dbReference type="Gene3D" id="3.30.200.20">
    <property type="entry name" value="Phosphorylase Kinase, domain 1"/>
    <property type="match status" value="1"/>
</dbReference>
<evidence type="ECO:0000313" key="2">
    <source>
        <dbReference type="EMBL" id="MDQ0273444.1"/>
    </source>
</evidence>
<dbReference type="PANTHER" id="PTHR21310">
    <property type="entry name" value="AMINOGLYCOSIDE PHOSPHOTRANSFERASE-RELATED-RELATED"/>
    <property type="match status" value="1"/>
</dbReference>
<proteinExistence type="predicted"/>
<evidence type="ECO:0000313" key="3">
    <source>
        <dbReference type="Proteomes" id="UP001238088"/>
    </source>
</evidence>